<dbReference type="EMBL" id="QJVJ01000001">
    <property type="protein sequence ID" value="PYI57535.1"/>
    <property type="molecule type" value="Genomic_DNA"/>
</dbReference>
<comment type="caution">
    <text evidence="2">The sequence shown here is derived from an EMBL/GenBank/DDBJ whole genome shotgun (WGS) entry which is preliminary data.</text>
</comment>
<dbReference type="PANTHER" id="PTHR11803:SF58">
    <property type="entry name" value="PROTEIN HMF1-RELATED"/>
    <property type="match status" value="1"/>
</dbReference>
<proteinExistence type="inferred from homology"/>
<dbReference type="GO" id="GO:0019239">
    <property type="term" value="F:deaminase activity"/>
    <property type="evidence" value="ECO:0007669"/>
    <property type="project" value="TreeGrafter"/>
</dbReference>
<gene>
    <name evidence="2" type="ORF">DLM86_03645</name>
</gene>
<dbReference type="CDD" id="cd00448">
    <property type="entry name" value="YjgF_YER057c_UK114_family"/>
    <property type="match status" value="1"/>
</dbReference>
<evidence type="ECO:0000313" key="3">
    <source>
        <dbReference type="Proteomes" id="UP000247476"/>
    </source>
</evidence>
<evidence type="ECO:0000313" key="2">
    <source>
        <dbReference type="EMBL" id="PYI57535.1"/>
    </source>
</evidence>
<dbReference type="AlphaFoldDB" id="A0A2V5KD08"/>
<dbReference type="Gene3D" id="3.30.1330.40">
    <property type="entry name" value="RutC-like"/>
    <property type="match status" value="1"/>
</dbReference>
<dbReference type="InterPro" id="IPR035959">
    <property type="entry name" value="RutC-like_sf"/>
</dbReference>
<comment type="similarity">
    <text evidence="1">Belongs to the RutC family.</text>
</comment>
<dbReference type="RefSeq" id="WP_110838576.1">
    <property type="nucleotide sequence ID" value="NZ_QJVJ01000001.1"/>
</dbReference>
<dbReference type="Pfam" id="PF01042">
    <property type="entry name" value="Ribonuc_L-PSP"/>
    <property type="match status" value="1"/>
</dbReference>
<dbReference type="InterPro" id="IPR006175">
    <property type="entry name" value="YjgF/YER057c/UK114"/>
</dbReference>
<dbReference type="SUPFAM" id="SSF55298">
    <property type="entry name" value="YjgF-like"/>
    <property type="match status" value="1"/>
</dbReference>
<organism evidence="2 3">
    <name type="scientific">Paenibacillus flagellatus</name>
    <dbReference type="NCBI Taxonomy" id="2211139"/>
    <lineage>
        <taxon>Bacteria</taxon>
        <taxon>Bacillati</taxon>
        <taxon>Bacillota</taxon>
        <taxon>Bacilli</taxon>
        <taxon>Bacillales</taxon>
        <taxon>Paenibacillaceae</taxon>
        <taxon>Paenibacillus</taxon>
    </lineage>
</organism>
<dbReference type="OrthoDB" id="9803101at2"/>
<accession>A0A2V5KD08</accession>
<dbReference type="GO" id="GO:0005829">
    <property type="term" value="C:cytosol"/>
    <property type="evidence" value="ECO:0007669"/>
    <property type="project" value="TreeGrafter"/>
</dbReference>
<evidence type="ECO:0000256" key="1">
    <source>
        <dbReference type="ARBA" id="ARBA00010552"/>
    </source>
</evidence>
<reference evidence="2 3" key="1">
    <citation type="submission" date="2018-05" db="EMBL/GenBank/DDBJ databases">
        <title>Paenibacillus flagellatus sp. nov., isolated from selenium mineral soil.</title>
        <authorList>
            <person name="Dai X."/>
        </authorList>
    </citation>
    <scope>NUCLEOTIDE SEQUENCE [LARGE SCALE GENOMIC DNA]</scope>
    <source>
        <strain evidence="2 3">DXL2</strain>
    </source>
</reference>
<protein>
    <submittedName>
        <fullName evidence="2">RidA family protein</fullName>
    </submittedName>
</protein>
<keyword evidence="3" id="KW-1185">Reference proteome</keyword>
<dbReference type="Proteomes" id="UP000247476">
    <property type="component" value="Unassembled WGS sequence"/>
</dbReference>
<dbReference type="PANTHER" id="PTHR11803">
    <property type="entry name" value="2-IMINOBUTANOATE/2-IMINOPROPANOATE DEAMINASE RIDA"/>
    <property type="match status" value="1"/>
</dbReference>
<name>A0A2V5KD08_9BACL</name>
<sequence length="129" mass="14464">MERYSPQEVLKGPPFSMGVRNGQTLYVSGQAGIDPSTNTVAGPDLDTQVAFTMRNIEEVLARAGMTLGDVVQATVYLADRSLYVPFNDLYKTYFREPYPARTVVYCELNYDLLVEIDVVASAEKDKTYY</sequence>